<evidence type="ECO:0000313" key="5">
    <source>
        <dbReference type="EMBL" id="CAB5231038.1"/>
    </source>
</evidence>
<gene>
    <name evidence="2" type="ORF">UFOVP1134_19</name>
    <name evidence="3" type="ORF">UFOVP1251_17</name>
    <name evidence="5" type="ORF">UFOVP1585_17</name>
    <name evidence="4" type="ORF">UFOVP1637_19</name>
    <name evidence="1" type="ORF">UFOVP971_17</name>
</gene>
<protein>
    <submittedName>
        <fullName evidence="3">Uncharacterized protein</fullName>
    </submittedName>
</protein>
<evidence type="ECO:0000313" key="3">
    <source>
        <dbReference type="EMBL" id="CAB4194223.1"/>
    </source>
</evidence>
<proteinExistence type="predicted"/>
<evidence type="ECO:0000313" key="4">
    <source>
        <dbReference type="EMBL" id="CAB4220270.1"/>
    </source>
</evidence>
<sequence>MATYKVLTDNFAAPQGATVTDDDLVGLNIEALIIGGHIKAEPTKKTDKD</sequence>
<dbReference type="EMBL" id="LR796911">
    <property type="protein sequence ID" value="CAB4173843.1"/>
    <property type="molecule type" value="Genomic_DNA"/>
</dbReference>
<dbReference type="EMBL" id="LR797489">
    <property type="protein sequence ID" value="CAB4220270.1"/>
    <property type="molecule type" value="Genomic_DNA"/>
</dbReference>
<dbReference type="EMBL" id="LR797212">
    <property type="protein sequence ID" value="CAB4194223.1"/>
    <property type="molecule type" value="Genomic_DNA"/>
</dbReference>
<evidence type="ECO:0000313" key="2">
    <source>
        <dbReference type="EMBL" id="CAB4186127.1"/>
    </source>
</evidence>
<dbReference type="EMBL" id="LR797085">
    <property type="protein sequence ID" value="CAB4186127.1"/>
    <property type="molecule type" value="Genomic_DNA"/>
</dbReference>
<reference evidence="3" key="1">
    <citation type="submission" date="2020-05" db="EMBL/GenBank/DDBJ databases">
        <authorList>
            <person name="Chiriac C."/>
            <person name="Salcher M."/>
            <person name="Ghai R."/>
            <person name="Kavagutti S V."/>
        </authorList>
    </citation>
    <scope>NUCLEOTIDE SEQUENCE</scope>
</reference>
<dbReference type="EMBL" id="LR798429">
    <property type="protein sequence ID" value="CAB5231038.1"/>
    <property type="molecule type" value="Genomic_DNA"/>
</dbReference>
<evidence type="ECO:0000313" key="1">
    <source>
        <dbReference type="EMBL" id="CAB4173843.1"/>
    </source>
</evidence>
<accession>A0A6J5RAU2</accession>
<name>A0A6J5RAU2_9CAUD</name>
<organism evidence="3">
    <name type="scientific">uncultured Caudovirales phage</name>
    <dbReference type="NCBI Taxonomy" id="2100421"/>
    <lineage>
        <taxon>Viruses</taxon>
        <taxon>Duplodnaviria</taxon>
        <taxon>Heunggongvirae</taxon>
        <taxon>Uroviricota</taxon>
        <taxon>Caudoviricetes</taxon>
        <taxon>Peduoviridae</taxon>
        <taxon>Maltschvirus</taxon>
        <taxon>Maltschvirus maltsch</taxon>
    </lineage>
</organism>